<reference evidence="2 3" key="1">
    <citation type="submission" date="2020-05" db="EMBL/GenBank/DDBJ databases">
        <title>WGS assembly of Panicum virgatum.</title>
        <authorList>
            <person name="Lovell J.T."/>
            <person name="Jenkins J."/>
            <person name="Shu S."/>
            <person name="Juenger T.E."/>
            <person name="Schmutz J."/>
        </authorList>
    </citation>
    <scope>NUCLEOTIDE SEQUENCE [LARGE SCALE GENOMIC DNA]</scope>
    <source>
        <strain evidence="3">cv. AP13</strain>
    </source>
</reference>
<evidence type="ECO:0000313" key="3">
    <source>
        <dbReference type="Proteomes" id="UP000823388"/>
    </source>
</evidence>
<gene>
    <name evidence="2" type="ORF">PVAP13_7NG092200</name>
</gene>
<evidence type="ECO:0000313" key="2">
    <source>
        <dbReference type="EMBL" id="KAG2569157.1"/>
    </source>
</evidence>
<keyword evidence="3" id="KW-1185">Reference proteome</keyword>
<name>A0A8T0Q2N0_PANVG</name>
<organism evidence="2 3">
    <name type="scientific">Panicum virgatum</name>
    <name type="common">Blackwell switchgrass</name>
    <dbReference type="NCBI Taxonomy" id="38727"/>
    <lineage>
        <taxon>Eukaryota</taxon>
        <taxon>Viridiplantae</taxon>
        <taxon>Streptophyta</taxon>
        <taxon>Embryophyta</taxon>
        <taxon>Tracheophyta</taxon>
        <taxon>Spermatophyta</taxon>
        <taxon>Magnoliopsida</taxon>
        <taxon>Liliopsida</taxon>
        <taxon>Poales</taxon>
        <taxon>Poaceae</taxon>
        <taxon>PACMAD clade</taxon>
        <taxon>Panicoideae</taxon>
        <taxon>Panicodae</taxon>
        <taxon>Paniceae</taxon>
        <taxon>Panicinae</taxon>
        <taxon>Panicum</taxon>
        <taxon>Panicum sect. Hiantes</taxon>
    </lineage>
</organism>
<proteinExistence type="predicted"/>
<protein>
    <submittedName>
        <fullName evidence="2">Uncharacterized protein</fullName>
    </submittedName>
</protein>
<sequence length="67" mass="7133">MASFASQLKDMFFALLERVTGYGAGTDAGDQTHRRTEDGAPVAHTHEIRPRGSGDPSVPGGSEFQVN</sequence>
<accession>A0A8T0Q2N0</accession>
<dbReference type="EMBL" id="CM029050">
    <property type="protein sequence ID" value="KAG2569157.1"/>
    <property type="molecule type" value="Genomic_DNA"/>
</dbReference>
<comment type="caution">
    <text evidence="2">The sequence shown here is derived from an EMBL/GenBank/DDBJ whole genome shotgun (WGS) entry which is preliminary data.</text>
</comment>
<dbReference type="Proteomes" id="UP000823388">
    <property type="component" value="Chromosome 7N"/>
</dbReference>
<evidence type="ECO:0000256" key="1">
    <source>
        <dbReference type="SAM" id="MobiDB-lite"/>
    </source>
</evidence>
<dbReference type="AlphaFoldDB" id="A0A8T0Q2N0"/>
<feature type="region of interest" description="Disordered" evidence="1">
    <location>
        <begin position="23"/>
        <end position="67"/>
    </location>
</feature>
<feature type="compositionally biased region" description="Basic and acidic residues" evidence="1">
    <location>
        <begin position="30"/>
        <end position="52"/>
    </location>
</feature>